<dbReference type="Pfam" id="PF03625">
    <property type="entry name" value="DUF302"/>
    <property type="match status" value="2"/>
</dbReference>
<feature type="domain" description="DUF302" evidence="1">
    <location>
        <begin position="50"/>
        <end position="111"/>
    </location>
</feature>
<feature type="domain" description="DUF302" evidence="1">
    <location>
        <begin position="195"/>
        <end position="257"/>
    </location>
</feature>
<organism evidence="2 3">
    <name type="scientific">Congregibacter brevis</name>
    <dbReference type="NCBI Taxonomy" id="3081201"/>
    <lineage>
        <taxon>Bacteria</taxon>
        <taxon>Pseudomonadati</taxon>
        <taxon>Pseudomonadota</taxon>
        <taxon>Gammaproteobacteria</taxon>
        <taxon>Cellvibrionales</taxon>
        <taxon>Halieaceae</taxon>
        <taxon>Congregibacter</taxon>
    </lineage>
</organism>
<reference evidence="2 3" key="1">
    <citation type="submission" date="2023-10" db="EMBL/GenBank/DDBJ databases">
        <title>Two novel species belonging to the OM43/NOR5 clade.</title>
        <authorList>
            <person name="Park M."/>
        </authorList>
    </citation>
    <scope>NUCLEOTIDE SEQUENCE [LARGE SCALE GENOMIC DNA]</scope>
    <source>
        <strain evidence="2 3">IMCC45268</strain>
    </source>
</reference>
<keyword evidence="3" id="KW-1185">Reference proteome</keyword>
<protein>
    <submittedName>
        <fullName evidence="2">DUF302 domain-containing protein</fullName>
    </submittedName>
</protein>
<dbReference type="Proteomes" id="UP001626549">
    <property type="component" value="Chromosome"/>
</dbReference>
<dbReference type="PANTHER" id="PTHR38342:SF2">
    <property type="entry name" value="INNER MEMBRANE OR EXPORTED"/>
    <property type="match status" value="1"/>
</dbReference>
<dbReference type="CDD" id="cd14797">
    <property type="entry name" value="DUF302"/>
    <property type="match status" value="2"/>
</dbReference>
<sequence length="291" mass="31320">MTAIVTSAILIACGGESPIDTSRYAPIDSVVGQIKENLATADYLREIADIDHSRLAHEAESPIPPARVIIFSDPELETSLIQENPLTALDLPLRVLTFQDGDDGSPSLIYNSFDYLLSRYGLNPEETLALSKRYEQSFATAVAGVSSQVLTQFASDVMQPDGIITIDSPFDFEETVKRVNEAISAQGDTVQFGVVDFQANAAEAGVSILPSHMILFGGPGPGGKAMASALTLGLDAFCQKFLIWQDEEGVNHLSFNDLLALAERQGVSKAPALRVINFRLKKTFGDALAVE</sequence>
<dbReference type="InterPro" id="IPR005180">
    <property type="entry name" value="DUF302"/>
</dbReference>
<gene>
    <name evidence="2" type="ORF">R0137_00880</name>
</gene>
<evidence type="ECO:0000313" key="3">
    <source>
        <dbReference type="Proteomes" id="UP001626549"/>
    </source>
</evidence>
<dbReference type="PANTHER" id="PTHR38342">
    <property type="entry name" value="SLR5037 PROTEIN"/>
    <property type="match status" value="1"/>
</dbReference>
<dbReference type="SUPFAM" id="SSF103247">
    <property type="entry name" value="TT1751-like"/>
    <property type="match status" value="2"/>
</dbReference>
<proteinExistence type="predicted"/>
<dbReference type="RefSeq" id="WP_407327830.1">
    <property type="nucleotide sequence ID" value="NZ_CP136865.1"/>
</dbReference>
<dbReference type="InterPro" id="IPR035923">
    <property type="entry name" value="TT1751-like_sf"/>
</dbReference>
<evidence type="ECO:0000259" key="1">
    <source>
        <dbReference type="Pfam" id="PF03625"/>
    </source>
</evidence>
<dbReference type="Gene3D" id="3.30.310.70">
    <property type="entry name" value="TT1751-like domain"/>
    <property type="match status" value="2"/>
</dbReference>
<evidence type="ECO:0000313" key="2">
    <source>
        <dbReference type="EMBL" id="WOJ97142.1"/>
    </source>
</evidence>
<accession>A0ABZ0IDL9</accession>
<name>A0ABZ0IDL9_9GAMM</name>
<dbReference type="EMBL" id="CP136865">
    <property type="protein sequence ID" value="WOJ97142.1"/>
    <property type="molecule type" value="Genomic_DNA"/>
</dbReference>